<evidence type="ECO:0008006" key="10">
    <source>
        <dbReference type="Google" id="ProtNLM"/>
    </source>
</evidence>
<feature type="transmembrane region" description="Helical" evidence="7">
    <location>
        <begin position="128"/>
        <end position="146"/>
    </location>
</feature>
<feature type="transmembrane region" description="Helical" evidence="7">
    <location>
        <begin position="231"/>
        <end position="254"/>
    </location>
</feature>
<protein>
    <recommendedName>
        <fullName evidence="10">Cystinosin</fullName>
    </recommendedName>
</protein>
<keyword evidence="5 7" id="KW-1133">Transmembrane helix</keyword>
<proteinExistence type="predicted"/>
<evidence type="ECO:0000256" key="1">
    <source>
        <dbReference type="ARBA" id="ARBA00004127"/>
    </source>
</evidence>
<sequence length="449" mass="48404">MVVVERFPQPGLLRQLCHRLGVLTKITAVAVLLSYVAPVGSELPPPYDKLSSLVGWTYFLLWSVSFYPQLLSNCRRQSVEGLSLDFLAMNVAGFGCYTIFNLALAFAPQVKQEYAARFGQGTGAPVELNDVFFAVHAFMLSLLMALQCSCYQRGSQRVHFGTWLGLGLPLGAAAAAALHMQLHGEGPEYRLTWLDLACYCSYVKMGVTLIKFVPQMNAARSSTAGWSLNNALLDLGGGILSICQLILAKSYVLLAAEPCVARWLEQRCSTVQMNAARRSTAGWSLDNVLLDLGGGILSIGQLLLSCLTLDEWSLITGNPVKLGLGLTSIGFDCVFLLQHLVYKGSPATTPARVEAAWFGELAMGYKACGVLHCPCPCPRCRYPGTADSSDYAAIAVVQQLAAFGPMRCICTHGAADGFTPLASQFYRGAHSGSLNSLARALPDAYDFSI</sequence>
<evidence type="ECO:0000313" key="9">
    <source>
        <dbReference type="Proteomes" id="UP001244341"/>
    </source>
</evidence>
<dbReference type="Proteomes" id="UP001244341">
    <property type="component" value="Chromosome 14b"/>
</dbReference>
<accession>A0ABY8UN02</accession>
<dbReference type="InterPro" id="IPR005282">
    <property type="entry name" value="LC_transporter"/>
</dbReference>
<evidence type="ECO:0000256" key="6">
    <source>
        <dbReference type="ARBA" id="ARBA00023136"/>
    </source>
</evidence>
<feature type="transmembrane region" description="Helical" evidence="7">
    <location>
        <begin position="50"/>
        <end position="70"/>
    </location>
</feature>
<feature type="transmembrane region" description="Helical" evidence="7">
    <location>
        <begin position="20"/>
        <end position="38"/>
    </location>
</feature>
<organism evidence="8 9">
    <name type="scientific">Tetradesmus obliquus</name>
    <name type="common">Green alga</name>
    <name type="synonym">Acutodesmus obliquus</name>
    <dbReference type="NCBI Taxonomy" id="3088"/>
    <lineage>
        <taxon>Eukaryota</taxon>
        <taxon>Viridiplantae</taxon>
        <taxon>Chlorophyta</taxon>
        <taxon>core chlorophytes</taxon>
        <taxon>Chlorophyceae</taxon>
        <taxon>CS clade</taxon>
        <taxon>Sphaeropleales</taxon>
        <taxon>Scenedesmaceae</taxon>
        <taxon>Tetradesmus</taxon>
    </lineage>
</organism>
<reference evidence="8 9" key="1">
    <citation type="submission" date="2023-05" db="EMBL/GenBank/DDBJ databases">
        <title>A 100% complete, gapless, phased diploid assembly of the Scenedesmus obliquus UTEX 3031 genome.</title>
        <authorList>
            <person name="Biondi T.C."/>
            <person name="Hanschen E.R."/>
            <person name="Kwon T."/>
            <person name="Eng W."/>
            <person name="Kruse C.P.S."/>
            <person name="Koehler S.I."/>
            <person name="Kunde Y."/>
            <person name="Gleasner C.D."/>
            <person name="You Mak K.T."/>
            <person name="Polle J."/>
            <person name="Hovde B.T."/>
            <person name="Starkenburg S.R."/>
        </authorList>
    </citation>
    <scope>NUCLEOTIDE SEQUENCE [LARGE SCALE GENOMIC DNA]</scope>
    <source>
        <strain evidence="8 9">DOE0152z</strain>
    </source>
</reference>
<feature type="transmembrane region" description="Helical" evidence="7">
    <location>
        <begin position="82"/>
        <end position="108"/>
    </location>
</feature>
<dbReference type="PANTHER" id="PTHR13131:SF5">
    <property type="entry name" value="CYSTINOSIN"/>
    <property type="match status" value="1"/>
</dbReference>
<dbReference type="EMBL" id="CP126221">
    <property type="protein sequence ID" value="WIA22369.1"/>
    <property type="molecule type" value="Genomic_DNA"/>
</dbReference>
<evidence type="ECO:0000256" key="2">
    <source>
        <dbReference type="ARBA" id="ARBA00022448"/>
    </source>
</evidence>
<evidence type="ECO:0000313" key="8">
    <source>
        <dbReference type="EMBL" id="WIA22369.1"/>
    </source>
</evidence>
<gene>
    <name evidence="8" type="ORF">OEZ85_004677</name>
</gene>
<dbReference type="InterPro" id="IPR006603">
    <property type="entry name" value="PQ-loop_rpt"/>
</dbReference>
<comment type="subcellular location">
    <subcellularLocation>
        <location evidence="1">Endomembrane system</location>
        <topology evidence="1">Multi-pass membrane protein</topology>
    </subcellularLocation>
</comment>
<feature type="transmembrane region" description="Helical" evidence="7">
    <location>
        <begin position="158"/>
        <end position="179"/>
    </location>
</feature>
<keyword evidence="9" id="KW-1185">Reference proteome</keyword>
<keyword evidence="3 7" id="KW-0812">Transmembrane</keyword>
<dbReference type="Pfam" id="PF04193">
    <property type="entry name" value="PQ-loop"/>
    <property type="match status" value="3"/>
</dbReference>
<keyword evidence="6 7" id="KW-0472">Membrane</keyword>
<name>A0ABY8UN02_TETOB</name>
<evidence type="ECO:0000256" key="4">
    <source>
        <dbReference type="ARBA" id="ARBA00022737"/>
    </source>
</evidence>
<dbReference type="Gene3D" id="1.20.1280.290">
    <property type="match status" value="1"/>
</dbReference>
<evidence type="ECO:0000256" key="3">
    <source>
        <dbReference type="ARBA" id="ARBA00022692"/>
    </source>
</evidence>
<evidence type="ECO:0000256" key="7">
    <source>
        <dbReference type="SAM" id="Phobius"/>
    </source>
</evidence>
<feature type="transmembrane region" description="Helical" evidence="7">
    <location>
        <begin position="191"/>
        <end position="210"/>
    </location>
</feature>
<dbReference type="SMART" id="SM00679">
    <property type="entry name" value="CTNS"/>
    <property type="match status" value="3"/>
</dbReference>
<evidence type="ECO:0000256" key="5">
    <source>
        <dbReference type="ARBA" id="ARBA00022989"/>
    </source>
</evidence>
<keyword evidence="2" id="KW-0813">Transport</keyword>
<keyword evidence="4" id="KW-0677">Repeat</keyword>
<dbReference type="PANTHER" id="PTHR13131">
    <property type="entry name" value="CYSTINOSIN"/>
    <property type="match status" value="1"/>
</dbReference>